<feature type="region of interest" description="Disordered" evidence="1">
    <location>
        <begin position="192"/>
        <end position="278"/>
    </location>
</feature>
<dbReference type="Proteomes" id="UP000295388">
    <property type="component" value="Unassembled WGS sequence"/>
</dbReference>
<dbReference type="Gene3D" id="3.40.50.150">
    <property type="entry name" value="Vaccinia Virus protein VP39"/>
    <property type="match status" value="1"/>
</dbReference>
<feature type="compositionally biased region" description="Low complexity" evidence="1">
    <location>
        <begin position="217"/>
        <end position="240"/>
    </location>
</feature>
<accession>A0A4R6KMC9</accession>
<dbReference type="SUPFAM" id="SSF53335">
    <property type="entry name" value="S-adenosyl-L-methionine-dependent methyltransferases"/>
    <property type="match status" value="1"/>
</dbReference>
<keyword evidence="3" id="KW-0808">Transferase</keyword>
<evidence type="ECO:0000313" key="4">
    <source>
        <dbReference type="Proteomes" id="UP000295388"/>
    </source>
</evidence>
<dbReference type="AlphaFoldDB" id="A0A4R6KMC9"/>
<dbReference type="GO" id="GO:0008168">
    <property type="term" value="F:methyltransferase activity"/>
    <property type="evidence" value="ECO:0007669"/>
    <property type="project" value="UniProtKB-KW"/>
</dbReference>
<dbReference type="EMBL" id="SNWQ01000002">
    <property type="protein sequence ID" value="TDO52734.1"/>
    <property type="molecule type" value="Genomic_DNA"/>
</dbReference>
<feature type="compositionally biased region" description="Low complexity" evidence="1">
    <location>
        <begin position="246"/>
        <end position="256"/>
    </location>
</feature>
<dbReference type="InterPro" id="IPR029063">
    <property type="entry name" value="SAM-dependent_MTases_sf"/>
</dbReference>
<evidence type="ECO:0000259" key="2">
    <source>
        <dbReference type="Pfam" id="PF01728"/>
    </source>
</evidence>
<name>A0A4R6KMC9_9ACTN</name>
<proteinExistence type="predicted"/>
<dbReference type="OrthoDB" id="9784736at2"/>
<keyword evidence="3" id="KW-0489">Methyltransferase</keyword>
<dbReference type="PANTHER" id="PTHR37524:SF2">
    <property type="entry name" value="RIBOSOMAL RNA METHYLTRANSFERASE FTSJ DOMAIN-CONTAINING PROTEIN"/>
    <property type="match status" value="1"/>
</dbReference>
<dbReference type="Pfam" id="PF01728">
    <property type="entry name" value="FtsJ"/>
    <property type="match status" value="1"/>
</dbReference>
<comment type="caution">
    <text evidence="3">The sequence shown here is derived from an EMBL/GenBank/DDBJ whole genome shotgun (WGS) entry which is preliminary data.</text>
</comment>
<feature type="domain" description="Ribosomal RNA methyltransferase FtsJ" evidence="2">
    <location>
        <begin position="270"/>
        <end position="344"/>
    </location>
</feature>
<dbReference type="PANTHER" id="PTHR37524">
    <property type="entry name" value="RIBOSOMAL RNA LARGE SUBUNIT METHYLTRANSFERASE M"/>
    <property type="match status" value="1"/>
</dbReference>
<dbReference type="GO" id="GO:0032259">
    <property type="term" value="P:methylation"/>
    <property type="evidence" value="ECO:0007669"/>
    <property type="project" value="UniProtKB-KW"/>
</dbReference>
<gene>
    <name evidence="3" type="ORF">EV643_102576</name>
</gene>
<dbReference type="InterPro" id="IPR002877">
    <property type="entry name" value="RNA_MeTrfase_FtsJ_dom"/>
</dbReference>
<evidence type="ECO:0000256" key="1">
    <source>
        <dbReference type="SAM" id="MobiDB-lite"/>
    </source>
</evidence>
<keyword evidence="4" id="KW-1185">Reference proteome</keyword>
<sequence>MLPLLFSVATDSYNLAVRELREEFGRDLGIERVSGDLGRIVADAPPIVELAKACDVGRIMFVRHLTQEIATFPPDDIPPAHELADLVLAELPRHPNALAVQTWTDGAGTGGSFYHLLADALGERGVEVTRSGQDVVVSCFISRKTVILGVNLLDYSLSDWPGGRMRLARSDDRVSRSEFKLEEAIQTFHLALTPGEPHSPAGHPTPGDPPPGGVPSPGGHSSPGGVPSRGELPSAGWRPSPGGPSSPGALHSPGGRLSPGGPGERPSTGGFLAPGGKALDLGASPGGWTRILREYGQEVWSVDPGALDARLAGDRGIHHVPTTAGRFFHDNRVRFDVVVNDMRMDQVMSARVMLDAVPHLRRGALAIVTLKGGGRNPLDSARRGIELLAKEYAVLHARQLHHNRRELTVIAHLP</sequence>
<evidence type="ECO:0000313" key="3">
    <source>
        <dbReference type="EMBL" id="TDO52734.1"/>
    </source>
</evidence>
<organism evidence="3 4">
    <name type="scientific">Kribbella caucasensis</name>
    <dbReference type="NCBI Taxonomy" id="2512215"/>
    <lineage>
        <taxon>Bacteria</taxon>
        <taxon>Bacillati</taxon>
        <taxon>Actinomycetota</taxon>
        <taxon>Actinomycetes</taxon>
        <taxon>Propionibacteriales</taxon>
        <taxon>Kribbellaceae</taxon>
        <taxon>Kribbella</taxon>
    </lineage>
</organism>
<reference evidence="3 4" key="1">
    <citation type="submission" date="2019-03" db="EMBL/GenBank/DDBJ databases">
        <title>Genomic Encyclopedia of Type Strains, Phase III (KMG-III): the genomes of soil and plant-associated and newly described type strains.</title>
        <authorList>
            <person name="Whitman W."/>
        </authorList>
    </citation>
    <scope>NUCLEOTIDE SEQUENCE [LARGE SCALE GENOMIC DNA]</scope>
    <source>
        <strain evidence="3 4">VKM Ac-2527</strain>
    </source>
</reference>
<protein>
    <submittedName>
        <fullName evidence="3">FtsJ-like methyltransferase</fullName>
    </submittedName>
</protein>